<evidence type="ECO:0000256" key="1">
    <source>
        <dbReference type="SAM" id="MobiDB-lite"/>
    </source>
</evidence>
<accession>A0AAT9HWP4</accession>
<organism evidence="2">
    <name type="scientific">Streptomyces haneummycinicus</name>
    <dbReference type="NCBI Taxonomy" id="3074435"/>
    <lineage>
        <taxon>Bacteria</taxon>
        <taxon>Bacillati</taxon>
        <taxon>Actinomycetota</taxon>
        <taxon>Actinomycetes</taxon>
        <taxon>Kitasatosporales</taxon>
        <taxon>Streptomycetaceae</taxon>
        <taxon>Streptomyces</taxon>
    </lineage>
</organism>
<feature type="compositionally biased region" description="Low complexity" evidence="1">
    <location>
        <begin position="77"/>
        <end position="86"/>
    </location>
</feature>
<reference evidence="2" key="2">
    <citation type="submission" date="2024-07" db="EMBL/GenBank/DDBJ databases">
        <title>Streptomyces haneummycinica sp. nov., a new antibiotic-producing actinobacterium isolated from marine sediment.</title>
        <authorList>
            <person name="Uemura M."/>
            <person name="Hamada M."/>
            <person name="Hirano S."/>
            <person name="Kobayashi K."/>
            <person name="Ohshiro T."/>
            <person name="Kobayashi T."/>
            <person name="Terahara T."/>
        </authorList>
    </citation>
    <scope>NUCLEOTIDE SEQUENCE</scope>
    <source>
        <strain evidence="2">KM77-8</strain>
    </source>
</reference>
<reference evidence="2" key="1">
    <citation type="submission" date="2024-06" db="EMBL/GenBank/DDBJ databases">
        <authorList>
            <consortium name="consrtm"/>
            <person name="Uemura M."/>
            <person name="Terahara T."/>
        </authorList>
    </citation>
    <scope>NUCLEOTIDE SEQUENCE</scope>
    <source>
        <strain evidence="2">KM77-8</strain>
    </source>
</reference>
<dbReference type="AlphaFoldDB" id="A0AAT9HWP4"/>
<feature type="region of interest" description="Disordered" evidence="1">
    <location>
        <begin position="65"/>
        <end position="97"/>
    </location>
</feature>
<name>A0AAT9HWP4_9ACTN</name>
<dbReference type="EMBL" id="AP035768">
    <property type="protein sequence ID" value="BFO22059.1"/>
    <property type="molecule type" value="Genomic_DNA"/>
</dbReference>
<gene>
    <name evidence="2" type="ORF">SHKM778_84470</name>
</gene>
<evidence type="ECO:0000313" key="2">
    <source>
        <dbReference type="EMBL" id="BFO22059.1"/>
    </source>
</evidence>
<sequence>MLPLPDGTSGAAARTAGAARATGRWLHFVSAKDGLPPGSTRTVAERLTELPDTVDVLLLDHLRSTWRGTGPPSADGPCSPARAAPNSPSPTAPTCCA</sequence>
<proteinExistence type="predicted"/>
<protein>
    <submittedName>
        <fullName evidence="2">Uncharacterized protein</fullName>
    </submittedName>
</protein>